<dbReference type="GO" id="GO:0016491">
    <property type="term" value="F:oxidoreductase activity"/>
    <property type="evidence" value="ECO:0007669"/>
    <property type="project" value="UniProtKB-KW"/>
</dbReference>
<evidence type="ECO:0000256" key="3">
    <source>
        <dbReference type="PIRSR" id="PIRSR000097-2"/>
    </source>
</evidence>
<dbReference type="InterPro" id="IPR020471">
    <property type="entry name" value="AKR"/>
</dbReference>
<comment type="caution">
    <text evidence="5">The sequence shown here is derived from an EMBL/GenBank/DDBJ whole genome shotgun (WGS) entry which is preliminary data.</text>
</comment>
<reference evidence="5" key="1">
    <citation type="submission" date="2020-12" db="EMBL/GenBank/DDBJ databases">
        <authorList>
            <consortium name="Molecular Ecology Group"/>
        </authorList>
    </citation>
    <scope>NUCLEOTIDE SEQUENCE</scope>
    <source>
        <strain evidence="5">TBG_1078</strain>
    </source>
</reference>
<dbReference type="PANTHER" id="PTHR11732">
    <property type="entry name" value="ALDO/KETO REDUCTASE"/>
    <property type="match status" value="1"/>
</dbReference>
<accession>A0A812A0L1</accession>
<keyword evidence="2" id="KW-0560">Oxidoreductase</keyword>
<dbReference type="PRINTS" id="PR00069">
    <property type="entry name" value="ALDKETRDTASE"/>
</dbReference>
<dbReference type="Gene3D" id="3.20.20.100">
    <property type="entry name" value="NADP-dependent oxidoreductase domain"/>
    <property type="match status" value="1"/>
</dbReference>
<keyword evidence="6" id="KW-1185">Reference proteome</keyword>
<evidence type="ECO:0000256" key="4">
    <source>
        <dbReference type="SAM" id="MobiDB-lite"/>
    </source>
</evidence>
<feature type="region of interest" description="Disordered" evidence="4">
    <location>
        <begin position="161"/>
        <end position="196"/>
    </location>
</feature>
<organism evidence="5 6">
    <name type="scientific">Nyctereutes procyonoides</name>
    <name type="common">Raccoon dog</name>
    <name type="synonym">Canis procyonoides</name>
    <dbReference type="NCBI Taxonomy" id="34880"/>
    <lineage>
        <taxon>Eukaryota</taxon>
        <taxon>Metazoa</taxon>
        <taxon>Chordata</taxon>
        <taxon>Craniata</taxon>
        <taxon>Vertebrata</taxon>
        <taxon>Euteleostomi</taxon>
        <taxon>Mammalia</taxon>
        <taxon>Eutheria</taxon>
        <taxon>Laurasiatheria</taxon>
        <taxon>Carnivora</taxon>
        <taxon>Caniformia</taxon>
        <taxon>Canidae</taxon>
        <taxon>Nyctereutes</taxon>
    </lineage>
</organism>
<evidence type="ECO:0000256" key="2">
    <source>
        <dbReference type="ARBA" id="ARBA00023002"/>
    </source>
</evidence>
<gene>
    <name evidence="5" type="ORF">NYPRO_LOCUS27125</name>
</gene>
<keyword evidence="1" id="KW-0521">NADP</keyword>
<dbReference type="Proteomes" id="UP000645828">
    <property type="component" value="Unassembled WGS sequence"/>
</dbReference>
<dbReference type="EMBL" id="CAJHUB010000789">
    <property type="protein sequence ID" value="CAD7694333.1"/>
    <property type="molecule type" value="Genomic_DNA"/>
</dbReference>
<evidence type="ECO:0000313" key="6">
    <source>
        <dbReference type="Proteomes" id="UP000645828"/>
    </source>
</evidence>
<dbReference type="SUPFAM" id="SSF51430">
    <property type="entry name" value="NAD(P)-linked oxidoreductase"/>
    <property type="match status" value="1"/>
</dbReference>
<feature type="compositionally biased region" description="Basic and acidic residues" evidence="4">
    <location>
        <begin position="183"/>
        <end position="193"/>
    </location>
</feature>
<proteinExistence type="predicted"/>
<dbReference type="PIRSF" id="PIRSF000097">
    <property type="entry name" value="AKR"/>
    <property type="match status" value="1"/>
</dbReference>
<feature type="binding site" evidence="3">
    <location>
        <position position="95"/>
    </location>
    <ligand>
        <name>substrate</name>
    </ligand>
</feature>
<name>A0A812A0L1_NYCPR</name>
<sequence>MAPRCPSWAWPPVTEAVKVVMDLGYRHIDCTHKLQNEREVGLAIQEKLKRQGMKREDLSILSELQRTYHEKSMVKGACRRCWVTWLDPLNLYLIHCSTGFKARQEYFPLDGEGYVIPSDTSFVDTGEVDEGLVKAIRVSNLNHLQIGKILTNLWSATHPSPGEVNPVLPGQRHPGDRLQSPRPPDRPWAKPEDPSLLEDPQIKAIDCTAIGNLVMIPKSVTPEHIAENFQVFDFELSSMDMTALLNYNGNWRVYASHKDYPFTGEFLSCGCLSPQVPHIPPLLRSLVWPLPLGGGSVTC</sequence>
<evidence type="ECO:0000256" key="1">
    <source>
        <dbReference type="ARBA" id="ARBA00022857"/>
    </source>
</evidence>
<dbReference type="InterPro" id="IPR036812">
    <property type="entry name" value="NAD(P)_OxRdtase_dom_sf"/>
</dbReference>
<protein>
    <submittedName>
        <fullName evidence="5">(raccoon dog) hypothetical protein</fullName>
    </submittedName>
</protein>
<evidence type="ECO:0000313" key="5">
    <source>
        <dbReference type="EMBL" id="CAD7694333.1"/>
    </source>
</evidence>
<dbReference type="AlphaFoldDB" id="A0A812A0L1"/>